<organism evidence="3 4">
    <name type="scientific">Fodinibacter luteus</name>
    <dbReference type="NCBI Taxonomy" id="552064"/>
    <lineage>
        <taxon>Bacteria</taxon>
        <taxon>Bacillati</taxon>
        <taxon>Actinomycetota</taxon>
        <taxon>Actinomycetes</taxon>
        <taxon>Micrococcales</taxon>
        <taxon>Intrasporangiaceae</taxon>
        <taxon>Fodinibacter (ex Wang et al. 2009)</taxon>
    </lineage>
</organism>
<keyword evidence="2" id="KW-1133">Transmembrane helix</keyword>
<dbReference type="Proteomes" id="UP001500945">
    <property type="component" value="Unassembled WGS sequence"/>
</dbReference>
<feature type="transmembrane region" description="Helical" evidence="2">
    <location>
        <begin position="62"/>
        <end position="82"/>
    </location>
</feature>
<feature type="transmembrane region" description="Helical" evidence="2">
    <location>
        <begin position="122"/>
        <end position="142"/>
    </location>
</feature>
<comment type="caution">
    <text evidence="3">The sequence shown here is derived from an EMBL/GenBank/DDBJ whole genome shotgun (WGS) entry which is preliminary data.</text>
</comment>
<evidence type="ECO:0000313" key="4">
    <source>
        <dbReference type="Proteomes" id="UP001500945"/>
    </source>
</evidence>
<feature type="region of interest" description="Disordered" evidence="1">
    <location>
        <begin position="149"/>
        <end position="168"/>
    </location>
</feature>
<feature type="transmembrane region" description="Helical" evidence="2">
    <location>
        <begin position="26"/>
        <end position="42"/>
    </location>
</feature>
<proteinExistence type="predicted"/>
<keyword evidence="2" id="KW-0472">Membrane</keyword>
<reference evidence="4" key="1">
    <citation type="journal article" date="2019" name="Int. J. Syst. Evol. Microbiol.">
        <title>The Global Catalogue of Microorganisms (GCM) 10K type strain sequencing project: providing services to taxonomists for standard genome sequencing and annotation.</title>
        <authorList>
            <consortium name="The Broad Institute Genomics Platform"/>
            <consortium name="The Broad Institute Genome Sequencing Center for Infectious Disease"/>
            <person name="Wu L."/>
            <person name="Ma J."/>
        </authorList>
    </citation>
    <scope>NUCLEOTIDE SEQUENCE [LARGE SCALE GENOMIC DNA]</scope>
    <source>
        <strain evidence="4">JCM 17809</strain>
    </source>
</reference>
<dbReference type="EMBL" id="BAABGM010000026">
    <property type="protein sequence ID" value="GAA4413406.1"/>
    <property type="molecule type" value="Genomic_DNA"/>
</dbReference>
<name>A0ABP8KS02_9MICO</name>
<feature type="transmembrane region" description="Helical" evidence="2">
    <location>
        <begin position="89"/>
        <end position="110"/>
    </location>
</feature>
<keyword evidence="4" id="KW-1185">Reference proteome</keyword>
<evidence type="ECO:0000256" key="1">
    <source>
        <dbReference type="SAM" id="MobiDB-lite"/>
    </source>
</evidence>
<sequence length="168" mass="17603">MTTVHSNPPARHAPPHVQAGPATRRVGYAVAVAVNAVMLYLVNRSPGWEALPFLTPETTEVLGLVNASIVAGVVANLVYLAWDPPWVRALGDVVTTSIGLTALVQIWQVWPIDLDSGWTLVARWVIGIGIVGSVIGIIGALVRLGRSLSASPSVPGDQPPASGTTRHA</sequence>
<protein>
    <submittedName>
        <fullName evidence="3">Uncharacterized protein</fullName>
    </submittedName>
</protein>
<gene>
    <name evidence="3" type="ORF">GCM10023168_36310</name>
</gene>
<dbReference type="RefSeq" id="WP_345208645.1">
    <property type="nucleotide sequence ID" value="NZ_BAABGM010000026.1"/>
</dbReference>
<accession>A0ABP8KS02</accession>
<evidence type="ECO:0000256" key="2">
    <source>
        <dbReference type="SAM" id="Phobius"/>
    </source>
</evidence>
<evidence type="ECO:0000313" key="3">
    <source>
        <dbReference type="EMBL" id="GAA4413406.1"/>
    </source>
</evidence>
<keyword evidence="2" id="KW-0812">Transmembrane</keyword>